<reference evidence="2" key="1">
    <citation type="journal article" date="2014" name="Proc. Natl. Acad. Sci. U.S.A.">
        <title>Extensive sampling of basidiomycete genomes demonstrates inadequacy of the white-rot/brown-rot paradigm for wood decay fungi.</title>
        <authorList>
            <person name="Riley R."/>
            <person name="Salamov A.A."/>
            <person name="Brown D.W."/>
            <person name="Nagy L.G."/>
            <person name="Floudas D."/>
            <person name="Held B.W."/>
            <person name="Levasseur A."/>
            <person name="Lombard V."/>
            <person name="Morin E."/>
            <person name="Otillar R."/>
            <person name="Lindquist E.A."/>
            <person name="Sun H."/>
            <person name="LaButti K.M."/>
            <person name="Schmutz J."/>
            <person name="Jabbour D."/>
            <person name="Luo H."/>
            <person name="Baker S.E."/>
            <person name="Pisabarro A.G."/>
            <person name="Walton J.D."/>
            <person name="Blanchette R.A."/>
            <person name="Henrissat B."/>
            <person name="Martin F."/>
            <person name="Cullen D."/>
            <person name="Hibbett D.S."/>
            <person name="Grigoriev I.V."/>
        </authorList>
    </citation>
    <scope>NUCLEOTIDE SEQUENCE [LARGE SCALE GENOMIC DNA]</scope>
    <source>
        <strain evidence="2">CBS 339.88</strain>
    </source>
</reference>
<evidence type="ECO:0000313" key="2">
    <source>
        <dbReference type="Proteomes" id="UP000027222"/>
    </source>
</evidence>
<dbReference type="Proteomes" id="UP000027222">
    <property type="component" value="Unassembled WGS sequence"/>
</dbReference>
<dbReference type="PANTHER" id="PTHR46579:SF1">
    <property type="entry name" value="F5_8 TYPE C DOMAIN-CONTAINING PROTEIN"/>
    <property type="match status" value="1"/>
</dbReference>
<dbReference type="Pfam" id="PF02992">
    <property type="entry name" value="Transposase_21"/>
    <property type="match status" value="1"/>
</dbReference>
<dbReference type="AlphaFoldDB" id="A0A067SMS2"/>
<organism evidence="1 2">
    <name type="scientific">Galerina marginata (strain CBS 339.88)</name>
    <dbReference type="NCBI Taxonomy" id="685588"/>
    <lineage>
        <taxon>Eukaryota</taxon>
        <taxon>Fungi</taxon>
        <taxon>Dikarya</taxon>
        <taxon>Basidiomycota</taxon>
        <taxon>Agaricomycotina</taxon>
        <taxon>Agaricomycetes</taxon>
        <taxon>Agaricomycetidae</taxon>
        <taxon>Agaricales</taxon>
        <taxon>Agaricineae</taxon>
        <taxon>Strophariaceae</taxon>
        <taxon>Galerina</taxon>
    </lineage>
</organism>
<proteinExistence type="predicted"/>
<sequence length="511" mass="57314">MFSRSGIENAIESYVLGGGLETELTDIISSNALRRFNDVSGKPFLRPEGSDIRLVWAFAADWFNPYSNKASGKAVSTGVMAMICLSLPPTLRYLEENIYLAGVIPGPHEPALDAANHFIAPLMHDLKASYERGVYYSRTYEYPSGRKSYSGVIPVIADTLASKKVTGNCGHGGKYFCSRCRLPRSEIHNVNPSSWPPGLTQAEHEAHAETWRTAPNKSKQESLVKAHGIRWSALLLLPYWQPSDWSITEGVHVLLLGVTARHCRDLLGLNFSTLPLEDDEEPPSTKCMEHARQVFDKRSPSLLRKAIPPLQLPTFHVVRVKATSTLGWTSMDTPDQCYPQYPTPKRPPEEAAHLPADFGSPGHGKLKADQWRTALEFDIPVSLIHVLANHKSTGNIAEDAHLHKIVELTLDLAMALAWGLSRRTSDFHAERYTFYMQRYLNSIQTLFPEYNLKPNHHYALHISDILLLFGPLHGTWAFSLERLIGRLQNLNTNSKIGKPIPSYNCHLESFY</sequence>
<name>A0A067SMS2_GALM3</name>
<protein>
    <recommendedName>
        <fullName evidence="3">Transposase domain-containing protein</fullName>
    </recommendedName>
</protein>
<dbReference type="HOGENOM" id="CLU_002101_4_1_1"/>
<evidence type="ECO:0000313" key="1">
    <source>
        <dbReference type="EMBL" id="KDR68969.1"/>
    </source>
</evidence>
<gene>
    <name evidence="1" type="ORF">GALMADRAFT_77915</name>
</gene>
<evidence type="ECO:0008006" key="3">
    <source>
        <dbReference type="Google" id="ProtNLM"/>
    </source>
</evidence>
<accession>A0A067SMS2</accession>
<keyword evidence="2" id="KW-1185">Reference proteome</keyword>
<dbReference type="EMBL" id="KL142405">
    <property type="protein sequence ID" value="KDR68969.1"/>
    <property type="molecule type" value="Genomic_DNA"/>
</dbReference>
<dbReference type="InterPro" id="IPR004242">
    <property type="entry name" value="Transposase_21"/>
</dbReference>
<dbReference type="OrthoDB" id="3039677at2759"/>
<dbReference type="PANTHER" id="PTHR46579">
    <property type="entry name" value="F5/8 TYPE C DOMAIN-CONTAINING PROTEIN-RELATED"/>
    <property type="match status" value="1"/>
</dbReference>
<dbReference type="STRING" id="685588.A0A067SMS2"/>